<dbReference type="PANTHER" id="PTHR33964:SF1">
    <property type="entry name" value="RE45066P"/>
    <property type="match status" value="1"/>
</dbReference>
<sequence>MKKSSDTKDRKERHEFHNTPGSLRLPNANGIHLISCTVQANEPKCESHEVMKCLSKQNQAVNEGRLFFPDTQQKLREYCKHLMDGLDCARRFIDECFTEEDKQIYQNLTHDMVGMNVELCTTGSPLSIRFLKHVNCYKNLSDRFRICSDRYIGNIVVVQKQSQEEQIKMTCCTVNEYSRCMRNAIEGRCEEDAQKLVEDTVITGLKQTFGFCKQQGNVPTQNCLRLLFR</sequence>
<dbReference type="PANTHER" id="PTHR33964">
    <property type="entry name" value="RE45066P-RELATED"/>
    <property type="match status" value="1"/>
</dbReference>
<proteinExistence type="predicted"/>
<dbReference type="EMBL" id="JABXBU010000015">
    <property type="protein sequence ID" value="KAF8788113.1"/>
    <property type="molecule type" value="Genomic_DNA"/>
</dbReference>
<evidence type="ECO:0000256" key="1">
    <source>
        <dbReference type="SAM" id="MobiDB-lite"/>
    </source>
</evidence>
<dbReference type="AlphaFoldDB" id="A0A8T0FGW6"/>
<reference evidence="2" key="1">
    <citation type="journal article" date="2020" name="bioRxiv">
        <title>Chromosome-level reference genome of the European wasp spider Argiope bruennichi: a resource for studies on range expansion and evolutionary adaptation.</title>
        <authorList>
            <person name="Sheffer M.M."/>
            <person name="Hoppe A."/>
            <person name="Krehenwinkel H."/>
            <person name="Uhl G."/>
            <person name="Kuss A.W."/>
            <person name="Jensen L."/>
            <person name="Jensen C."/>
            <person name="Gillespie R.G."/>
            <person name="Hoff K.J."/>
            <person name="Prost S."/>
        </authorList>
    </citation>
    <scope>NUCLEOTIDE SEQUENCE</scope>
</reference>
<feature type="region of interest" description="Disordered" evidence="1">
    <location>
        <begin position="1"/>
        <end position="22"/>
    </location>
</feature>
<dbReference type="Proteomes" id="UP000807504">
    <property type="component" value="Unassembled WGS sequence"/>
</dbReference>
<keyword evidence="3" id="KW-1185">Reference proteome</keyword>
<feature type="compositionally biased region" description="Basic and acidic residues" evidence="1">
    <location>
        <begin position="1"/>
        <end position="17"/>
    </location>
</feature>
<protein>
    <submittedName>
        <fullName evidence="2">Uncharacterized protein</fullName>
    </submittedName>
</protein>
<evidence type="ECO:0000313" key="3">
    <source>
        <dbReference type="Proteomes" id="UP000807504"/>
    </source>
</evidence>
<gene>
    <name evidence="2" type="ORF">HNY73_009648</name>
</gene>
<organism evidence="2 3">
    <name type="scientific">Argiope bruennichi</name>
    <name type="common">Wasp spider</name>
    <name type="synonym">Aranea bruennichi</name>
    <dbReference type="NCBI Taxonomy" id="94029"/>
    <lineage>
        <taxon>Eukaryota</taxon>
        <taxon>Metazoa</taxon>
        <taxon>Ecdysozoa</taxon>
        <taxon>Arthropoda</taxon>
        <taxon>Chelicerata</taxon>
        <taxon>Arachnida</taxon>
        <taxon>Araneae</taxon>
        <taxon>Araneomorphae</taxon>
        <taxon>Entelegynae</taxon>
        <taxon>Araneoidea</taxon>
        <taxon>Araneidae</taxon>
        <taxon>Argiope</taxon>
    </lineage>
</organism>
<reference evidence="2" key="2">
    <citation type="submission" date="2020-06" db="EMBL/GenBank/DDBJ databases">
        <authorList>
            <person name="Sheffer M."/>
        </authorList>
    </citation>
    <scope>NUCLEOTIDE SEQUENCE</scope>
</reference>
<name>A0A8T0FGW6_ARGBR</name>
<comment type="caution">
    <text evidence="2">The sequence shown here is derived from an EMBL/GenBank/DDBJ whole genome shotgun (WGS) entry which is preliminary data.</text>
</comment>
<evidence type="ECO:0000313" key="2">
    <source>
        <dbReference type="EMBL" id="KAF8788113.1"/>
    </source>
</evidence>
<accession>A0A8T0FGW6</accession>